<feature type="binding site" evidence="14">
    <location>
        <position position="392"/>
    </location>
    <ligand>
        <name>substrate</name>
    </ligand>
</feature>
<evidence type="ECO:0000259" key="19">
    <source>
        <dbReference type="SMART" id="SM00861"/>
    </source>
</evidence>
<dbReference type="Pfam" id="PF02779">
    <property type="entry name" value="Transket_pyr"/>
    <property type="match status" value="1"/>
</dbReference>
<comment type="cofactor">
    <cofactor evidence="16">
        <name>Mg(2+)</name>
        <dbReference type="ChEBI" id="CHEBI:18420"/>
    </cofactor>
    <text evidence="16">Binds 1 Mg(2+) ion per subunit. Can also utilize other divalent metal cations, such as Ca(2+), Mn(2+) and Co(2+).</text>
</comment>
<dbReference type="Pfam" id="PF22613">
    <property type="entry name" value="Transketolase_C_1"/>
    <property type="match status" value="1"/>
</dbReference>
<comment type="cofactor">
    <cofactor evidence="15">
        <name>thiamine diphosphate</name>
        <dbReference type="ChEBI" id="CHEBI:58937"/>
    </cofactor>
    <text evidence="15">Binds 1 thiamine pyrophosphate per subunit. During the reaction, the substrate forms a covalent intermediate with the cofactor.</text>
</comment>
<evidence type="ECO:0000256" key="4">
    <source>
        <dbReference type="ARBA" id="ARBA00011738"/>
    </source>
</evidence>
<comment type="cofactor">
    <cofactor evidence="2">
        <name>Co(2+)</name>
        <dbReference type="ChEBI" id="CHEBI:48828"/>
    </cofactor>
</comment>
<organism evidence="20 21">
    <name type="scientific">Paraburkholderia atlantica</name>
    <dbReference type="NCBI Taxonomy" id="2654982"/>
    <lineage>
        <taxon>Bacteria</taxon>
        <taxon>Pseudomonadati</taxon>
        <taxon>Pseudomonadota</taxon>
        <taxon>Betaproteobacteria</taxon>
        <taxon>Burkholderiales</taxon>
        <taxon>Burkholderiaceae</taxon>
        <taxon>Paraburkholderia</taxon>
    </lineage>
</organism>
<dbReference type="Proteomes" id="UP000002190">
    <property type="component" value="Chromosome 2"/>
</dbReference>
<feature type="binding site" evidence="14">
    <location>
        <position position="268"/>
    </location>
    <ligand>
        <name>substrate</name>
    </ligand>
</feature>
<comment type="cofactor">
    <cofactor evidence="18">
        <name>Mg(2+)</name>
        <dbReference type="ChEBI" id="CHEBI:18420"/>
    </cofactor>
    <cofactor evidence="18">
        <name>Ca(2+)</name>
        <dbReference type="ChEBI" id="CHEBI:29108"/>
    </cofactor>
    <cofactor evidence="18">
        <name>Mn(2+)</name>
        <dbReference type="ChEBI" id="CHEBI:29035"/>
    </cofactor>
    <cofactor evidence="18">
        <name>Co(2+)</name>
        <dbReference type="ChEBI" id="CHEBI:48828"/>
    </cofactor>
    <text evidence="18">Binds 1 Mg(2+) ion per subunit. Can also utilize other divalent metal cations, such as Ca(2+), Mn(2+) and Co(2+).</text>
</comment>
<dbReference type="GO" id="GO:0009052">
    <property type="term" value="P:pentose-phosphate shunt, non-oxidative branch"/>
    <property type="evidence" value="ECO:0007669"/>
    <property type="project" value="UniProtKB-ARBA"/>
</dbReference>
<reference evidence="20 21" key="2">
    <citation type="journal article" date="2012" name="J. Bacteriol.">
        <title>Genome Sequences of Burkholderia sp. Strains CCGE1002 and H160, Isolated from Legume Nodules in Mexico and Brazil.</title>
        <authorList>
            <person name="Ormeno-Orrillo E."/>
            <person name="Rogel M.A."/>
            <person name="Chueire L.M."/>
            <person name="Tiedje J.M."/>
            <person name="Martinez-Romero E."/>
            <person name="Hungria M."/>
        </authorList>
    </citation>
    <scope>NUCLEOTIDE SEQUENCE [LARGE SCALE GENOMIC DNA]</scope>
    <source>
        <strain evidence="20 21">CCGE1002</strain>
    </source>
</reference>
<feature type="domain" description="Transketolase-like pyrimidine-binding" evidence="19">
    <location>
        <begin position="362"/>
        <end position="535"/>
    </location>
</feature>
<feature type="binding site" evidence="15">
    <location>
        <position position="268"/>
    </location>
    <ligand>
        <name>thiamine diphosphate</name>
        <dbReference type="ChEBI" id="CHEBI:58937"/>
    </ligand>
</feature>
<feature type="binding site" evidence="15">
    <location>
        <begin position="123"/>
        <end position="125"/>
    </location>
    <ligand>
        <name>thiamine diphosphate</name>
        <dbReference type="ChEBI" id="CHEBI:58937"/>
    </ligand>
</feature>
<keyword evidence="9 16" id="KW-0460">Magnesium</keyword>
<dbReference type="GeneID" id="301094531"/>
<evidence type="ECO:0000256" key="14">
    <source>
        <dbReference type="PIRSR" id="PIRSR605478-2"/>
    </source>
</evidence>
<feature type="binding site" evidence="16">
    <location>
        <position position="196"/>
    </location>
    <ligand>
        <name>Mg(2+)</name>
        <dbReference type="ChEBI" id="CHEBI:18420"/>
    </ligand>
</feature>
<dbReference type="Pfam" id="PF00456">
    <property type="entry name" value="Transketolase_N"/>
    <property type="match status" value="1"/>
</dbReference>
<evidence type="ECO:0000256" key="1">
    <source>
        <dbReference type="ARBA" id="ARBA00001913"/>
    </source>
</evidence>
<proteinExistence type="inferred from homology"/>
<evidence type="ECO:0000256" key="11">
    <source>
        <dbReference type="ARBA" id="ARBA00049473"/>
    </source>
</evidence>
<feature type="binding site" evidence="14">
    <location>
        <position position="484"/>
    </location>
    <ligand>
        <name>substrate</name>
    </ligand>
</feature>
<sequence>MSAVAHPLDAPATRPMADALRMLAIDAVEAAKSGHPGMPLGMAEIAVALWDRHLKHSPRNPAWPDRDRFVLSNGHGSMLLYGLLHLTGYDLPIDELKRFRQLHSKTPGHPEVGVTPGVETTTGPLGQGLANGVGMALAEALLAREFNRPGHRIVDHRTYVFAGDGCLMEGISHEAASLAGTLKLDKLTVLYDDNGISIDGHVAQWFADDTPARFAAYGWHVVREVDGHDVDAVDRALHAARATGRPTLICCRTVIGHGAPKAGTHDVHGAPLGADEVERTGRALGWPHPPFEIPDEIRANFDASARGAAAEAQWRARFDAYRQHYPVEAAEFERRVQGRLPPHWYDTVRALLRDADCAAESIATRKASQKAIGALARSLPELLGGSADLTGSNLTDWPGTVDVRSDENGLRGGNYVHYGVREFGMSAVMNGIALHRGYLPFGGTFLTFSDYARNALRMAALMKTRSVFVFTHDSIGLGEDGPTHQAVEHAASLRLIPGLDVWRPCDTVETAQAWVSAVEREGPSCLLLSRQNLRFVTRSAVQIAAIARGGYVLRDWPDEEGQQQPARVVLIATGSEVSLALDAIAPLAAAGIATRIVSMPSTTAFDRQPRAWRDAVLPPGVPRVAIEAGVRAFWRQYVGLDGGVVGIDTFGESAPAAALFEHFGLNAQAVIDAARRVADRAR</sequence>
<evidence type="ECO:0000256" key="18">
    <source>
        <dbReference type="RuleBase" id="RU004996"/>
    </source>
</evidence>
<feature type="binding site" evidence="15">
    <location>
        <position position="165"/>
    </location>
    <ligand>
        <name>thiamine diphosphate</name>
        <dbReference type="ChEBI" id="CHEBI:58937"/>
    </ligand>
</feature>
<dbReference type="GO" id="GO:0005829">
    <property type="term" value="C:cytosol"/>
    <property type="evidence" value="ECO:0007669"/>
    <property type="project" value="TreeGrafter"/>
</dbReference>
<comment type="subunit">
    <text evidence="4 18">Homodimer.</text>
</comment>
<evidence type="ECO:0000256" key="7">
    <source>
        <dbReference type="ARBA" id="ARBA00022723"/>
    </source>
</evidence>
<dbReference type="InterPro" id="IPR049557">
    <property type="entry name" value="Transketolase_CS"/>
</dbReference>
<comment type="cofactor">
    <cofactor evidence="1">
        <name>Ca(2+)</name>
        <dbReference type="ChEBI" id="CHEBI:29108"/>
    </cofactor>
</comment>
<dbReference type="InterPro" id="IPR005474">
    <property type="entry name" value="Transketolase_N"/>
</dbReference>
<feature type="binding site" evidence="14">
    <location>
        <position position="530"/>
    </location>
    <ligand>
        <name>substrate</name>
    </ligand>
</feature>
<evidence type="ECO:0000256" key="5">
    <source>
        <dbReference type="ARBA" id="ARBA00013152"/>
    </source>
</evidence>
<dbReference type="PROSITE" id="PS00802">
    <property type="entry name" value="TRANSKETOLASE_2"/>
    <property type="match status" value="1"/>
</dbReference>
<evidence type="ECO:0000313" key="20">
    <source>
        <dbReference type="EMBL" id="ADG17257.1"/>
    </source>
</evidence>
<evidence type="ECO:0000256" key="8">
    <source>
        <dbReference type="ARBA" id="ARBA00022837"/>
    </source>
</evidence>
<evidence type="ECO:0000256" key="6">
    <source>
        <dbReference type="ARBA" id="ARBA00022679"/>
    </source>
</evidence>
<evidence type="ECO:0000256" key="9">
    <source>
        <dbReference type="ARBA" id="ARBA00022842"/>
    </source>
</evidence>
<dbReference type="STRING" id="640511.BC1002_3212"/>
<protein>
    <recommendedName>
        <fullName evidence="5 12">Transketolase</fullName>
        <ecNumber evidence="5 12">2.2.1.1</ecNumber>
    </recommendedName>
</protein>
<dbReference type="Gene3D" id="3.40.50.920">
    <property type="match status" value="1"/>
</dbReference>
<feature type="binding site" evidence="16">
    <location>
        <position position="194"/>
    </location>
    <ligand>
        <name>Mg(2+)</name>
        <dbReference type="ChEBI" id="CHEBI:18420"/>
    </ligand>
</feature>
<keyword evidence="10 15" id="KW-0786">Thiamine pyrophosphate</keyword>
<evidence type="ECO:0000313" key="21">
    <source>
        <dbReference type="Proteomes" id="UP000002190"/>
    </source>
</evidence>
<dbReference type="InterPro" id="IPR020826">
    <property type="entry name" value="Transketolase_BS"/>
</dbReference>
<evidence type="ECO:0000256" key="12">
    <source>
        <dbReference type="NCBIfam" id="TIGR00232"/>
    </source>
</evidence>
<dbReference type="Gene3D" id="3.40.50.970">
    <property type="match status" value="2"/>
</dbReference>
<dbReference type="FunFam" id="3.40.50.970:FF:000004">
    <property type="entry name" value="Transketolase"/>
    <property type="match status" value="1"/>
</dbReference>
<name>D5WEH5_PARAM</name>
<evidence type="ECO:0000256" key="13">
    <source>
        <dbReference type="PIRSR" id="PIRSR605478-1"/>
    </source>
</evidence>
<dbReference type="InterPro" id="IPR055152">
    <property type="entry name" value="Transketolase-like_C_2"/>
</dbReference>
<feature type="binding site" evidence="14">
    <location>
        <position position="365"/>
    </location>
    <ligand>
        <name>substrate</name>
    </ligand>
</feature>
<dbReference type="RefSeq" id="WP_013091060.1">
    <property type="nucleotide sequence ID" value="NC_014118.1"/>
</dbReference>
<evidence type="ECO:0000256" key="2">
    <source>
        <dbReference type="ARBA" id="ARBA00001941"/>
    </source>
</evidence>
<gene>
    <name evidence="20" type="ordered locus">BC1002_3212</name>
</gene>
<dbReference type="SUPFAM" id="SSF52922">
    <property type="entry name" value="TK C-terminal domain-like"/>
    <property type="match status" value="1"/>
</dbReference>
<feature type="binding site" evidence="14">
    <location>
        <position position="472"/>
    </location>
    <ligand>
        <name>substrate</name>
    </ligand>
</feature>
<comment type="function">
    <text evidence="18">Catalyzes the transfer of a two-carbon ketol group from a ketose donor to an aldose acceptor, via a covalent intermediate with the cofactor thiamine pyrophosphate.</text>
</comment>
<dbReference type="PROSITE" id="PS00801">
    <property type="entry name" value="TRANSKETOLASE_1"/>
    <property type="match status" value="1"/>
</dbReference>
<dbReference type="InterPro" id="IPR033247">
    <property type="entry name" value="Transketolase_fam"/>
</dbReference>
<comment type="similarity">
    <text evidence="3 18">Belongs to the transketolase family.</text>
</comment>
<dbReference type="SMART" id="SM00861">
    <property type="entry name" value="Transket_pyr"/>
    <property type="match status" value="1"/>
</dbReference>
<keyword evidence="7 16" id="KW-0479">Metal-binding</keyword>
<feature type="binding site" evidence="15">
    <location>
        <position position="448"/>
    </location>
    <ligand>
        <name>thiamine diphosphate</name>
        <dbReference type="ChEBI" id="CHEBI:58937"/>
    </ligand>
</feature>
<dbReference type="EMBL" id="CP002014">
    <property type="protein sequence ID" value="ADG17257.1"/>
    <property type="molecule type" value="Genomic_DNA"/>
</dbReference>
<accession>D5WEH5</accession>
<keyword evidence="8 18" id="KW-0106">Calcium</keyword>
<dbReference type="InterPro" id="IPR029061">
    <property type="entry name" value="THDP-binding"/>
</dbReference>
<dbReference type="CDD" id="cd02012">
    <property type="entry name" value="TPP_TK"/>
    <property type="match status" value="1"/>
</dbReference>
<dbReference type="InterPro" id="IPR005478">
    <property type="entry name" value="Transketolase_bac-like"/>
</dbReference>
<dbReference type="GO" id="GO:0004802">
    <property type="term" value="F:transketolase activity"/>
    <property type="evidence" value="ECO:0007669"/>
    <property type="project" value="UniProtKB-UniRule"/>
</dbReference>
<dbReference type="NCBIfam" id="TIGR00232">
    <property type="entry name" value="tktlase_bact"/>
    <property type="match status" value="1"/>
</dbReference>
<dbReference type="InterPro" id="IPR009014">
    <property type="entry name" value="Transketo_C/PFOR_II"/>
</dbReference>
<keyword evidence="6 18" id="KW-0808">Transferase</keyword>
<dbReference type="GO" id="GO:0046872">
    <property type="term" value="F:metal ion binding"/>
    <property type="evidence" value="ECO:0007669"/>
    <property type="project" value="UniProtKB-KW"/>
</dbReference>
<feature type="binding site" evidence="15">
    <location>
        <position position="75"/>
    </location>
    <ligand>
        <name>thiamine diphosphate</name>
        <dbReference type="ChEBI" id="CHEBI:58937"/>
    </ligand>
</feature>
<evidence type="ECO:0000256" key="3">
    <source>
        <dbReference type="ARBA" id="ARBA00007131"/>
    </source>
</evidence>
<feature type="binding site" evidence="14">
    <location>
        <position position="35"/>
    </location>
    <ligand>
        <name>substrate</name>
    </ligand>
</feature>
<feature type="site" description="Important for catalytic activity" evidence="17">
    <location>
        <position position="35"/>
    </location>
</feature>
<dbReference type="SUPFAM" id="SSF52518">
    <property type="entry name" value="Thiamin diphosphate-binding fold (THDP-binding)"/>
    <property type="match status" value="2"/>
</dbReference>
<dbReference type="eggNOG" id="COG0021">
    <property type="taxonomic scope" value="Bacteria"/>
</dbReference>
<dbReference type="FunFam" id="3.40.50.920:FF:000003">
    <property type="entry name" value="Transketolase"/>
    <property type="match status" value="1"/>
</dbReference>
<dbReference type="PANTHER" id="PTHR43522:SF2">
    <property type="entry name" value="TRANSKETOLASE 1-RELATED"/>
    <property type="match status" value="1"/>
</dbReference>
<evidence type="ECO:0000256" key="17">
    <source>
        <dbReference type="PIRSR" id="PIRSR605478-5"/>
    </source>
</evidence>
<dbReference type="EC" id="2.2.1.1" evidence="5 12"/>
<feature type="binding site" evidence="16">
    <location>
        <position position="164"/>
    </location>
    <ligand>
        <name>Mg(2+)</name>
        <dbReference type="ChEBI" id="CHEBI:18420"/>
    </ligand>
</feature>
<dbReference type="KEGG" id="bge:BC1002_3212"/>
<comment type="catalytic activity">
    <reaction evidence="11 18">
        <text>D-sedoheptulose 7-phosphate + D-glyceraldehyde 3-phosphate = aldehydo-D-ribose 5-phosphate + D-xylulose 5-phosphate</text>
        <dbReference type="Rhea" id="RHEA:10508"/>
        <dbReference type="ChEBI" id="CHEBI:57483"/>
        <dbReference type="ChEBI" id="CHEBI:57737"/>
        <dbReference type="ChEBI" id="CHEBI:58273"/>
        <dbReference type="ChEBI" id="CHEBI:59776"/>
        <dbReference type="EC" id="2.2.1.1"/>
    </reaction>
</comment>
<feature type="active site" description="Proton donor" evidence="13">
    <location>
        <position position="422"/>
    </location>
</feature>
<evidence type="ECO:0000256" key="15">
    <source>
        <dbReference type="PIRSR" id="PIRSR605478-3"/>
    </source>
</evidence>
<feature type="site" description="Important for catalytic activity" evidence="17">
    <location>
        <position position="268"/>
    </location>
</feature>
<feature type="binding site" evidence="15">
    <location>
        <position position="194"/>
    </location>
    <ligand>
        <name>thiamine diphosphate</name>
        <dbReference type="ChEBI" id="CHEBI:58937"/>
    </ligand>
</feature>
<dbReference type="CDD" id="cd07033">
    <property type="entry name" value="TPP_PYR_DXS_TK_like"/>
    <property type="match status" value="1"/>
</dbReference>
<evidence type="ECO:0000256" key="10">
    <source>
        <dbReference type="ARBA" id="ARBA00023052"/>
    </source>
</evidence>
<dbReference type="InterPro" id="IPR005475">
    <property type="entry name" value="Transketolase-like_Pyr-bd"/>
</dbReference>
<dbReference type="FunFam" id="3.40.50.970:FF:000003">
    <property type="entry name" value="Transketolase"/>
    <property type="match status" value="1"/>
</dbReference>
<dbReference type="PANTHER" id="PTHR43522">
    <property type="entry name" value="TRANSKETOLASE"/>
    <property type="match status" value="1"/>
</dbReference>
<reference evidence="21" key="1">
    <citation type="submission" date="2010-04" db="EMBL/GenBank/DDBJ databases">
        <title>Complete sequence of chromosome 2 of Burkholderia sp. CCGE1002.</title>
        <authorList>
            <consortium name="US DOE Joint Genome Institute"/>
            <person name="Lucas S."/>
            <person name="Copeland A."/>
            <person name="Lapidus A."/>
            <person name="Cheng J.-F."/>
            <person name="Bruce D."/>
            <person name="Goodwin L."/>
            <person name="Pitluck S."/>
            <person name="Chertkov O."/>
            <person name="Detter J.C."/>
            <person name="Han C."/>
            <person name="Tapia R."/>
            <person name="Land M."/>
            <person name="Hauser L."/>
            <person name="Kyrpides N."/>
            <person name="Ovchinnikova G."/>
            <person name="Martinez-Romero E."/>
            <person name="Hernandez M.A.R."/>
            <person name="Tiedje J.M."/>
            <person name="Woyke T."/>
        </authorList>
    </citation>
    <scope>NUCLEOTIDE SEQUENCE [LARGE SCALE GENOMIC DNA]</scope>
    <source>
        <strain evidence="21">CCGE1002</strain>
    </source>
</reference>
<dbReference type="HOGENOM" id="CLU_009227_0_0_4"/>
<evidence type="ECO:0000256" key="16">
    <source>
        <dbReference type="PIRSR" id="PIRSR605478-4"/>
    </source>
</evidence>
<feature type="binding site" evidence="14">
    <location>
        <position position="480"/>
    </location>
    <ligand>
        <name>substrate</name>
    </ligand>
</feature>
<dbReference type="AlphaFoldDB" id="D5WEH5"/>